<dbReference type="Proteomes" id="UP000766570">
    <property type="component" value="Unassembled WGS sequence"/>
</dbReference>
<proteinExistence type="predicted"/>
<keyword evidence="3" id="KW-1185">Reference proteome</keyword>
<sequence>MPRKHRPARLLRRIGVMVNGDSRARSEWSWVHVYDCTHTRHKGALWRHGETEHEERVRKLRSLAAVDGPANTSLESRRVPHRTWRRRTKYAVSRTGGGATTSPVAAPAGGGRNHRDCMPSLWWWRSIAHSQPGGEQGTKGVCSVEWLRSSLPDRSVGAMGQGASPSTHGHRQGEVWMLERARIGSGRISGKCSLVFVGNHCCLARDPGLALSKQGRRRE</sequence>
<gene>
    <name evidence="2" type="ORF">JOF46_000520</name>
</gene>
<reference evidence="2 3" key="1">
    <citation type="submission" date="2021-03" db="EMBL/GenBank/DDBJ databases">
        <title>Sequencing the genomes of 1000 actinobacteria strains.</title>
        <authorList>
            <person name="Klenk H.-P."/>
        </authorList>
    </citation>
    <scope>NUCLEOTIDE SEQUENCE [LARGE SCALE GENOMIC DNA]</scope>
    <source>
        <strain evidence="2 3">DSM 15454</strain>
    </source>
</reference>
<feature type="region of interest" description="Disordered" evidence="1">
    <location>
        <begin position="89"/>
        <end position="112"/>
    </location>
</feature>
<evidence type="ECO:0000313" key="3">
    <source>
        <dbReference type="Proteomes" id="UP000766570"/>
    </source>
</evidence>
<protein>
    <submittedName>
        <fullName evidence="2">Uncharacterized protein</fullName>
    </submittedName>
</protein>
<accession>A0ABS4W9L1</accession>
<comment type="caution">
    <text evidence="2">The sequence shown here is derived from an EMBL/GenBank/DDBJ whole genome shotgun (WGS) entry which is preliminary data.</text>
</comment>
<evidence type="ECO:0000256" key="1">
    <source>
        <dbReference type="SAM" id="MobiDB-lite"/>
    </source>
</evidence>
<organism evidence="2 3">
    <name type="scientific">Paeniglutamicibacter psychrophenolicus</name>
    <dbReference type="NCBI Taxonomy" id="257454"/>
    <lineage>
        <taxon>Bacteria</taxon>
        <taxon>Bacillati</taxon>
        <taxon>Actinomycetota</taxon>
        <taxon>Actinomycetes</taxon>
        <taxon>Micrococcales</taxon>
        <taxon>Micrococcaceae</taxon>
        <taxon>Paeniglutamicibacter</taxon>
    </lineage>
</organism>
<evidence type="ECO:0000313" key="2">
    <source>
        <dbReference type="EMBL" id="MBP2372608.1"/>
    </source>
</evidence>
<name>A0ABS4W9L1_9MICC</name>
<dbReference type="EMBL" id="JAGIOE010000001">
    <property type="protein sequence ID" value="MBP2372608.1"/>
    <property type="molecule type" value="Genomic_DNA"/>
</dbReference>